<name>A0A923L9X5_9FIRM</name>
<accession>A0A923L9X5</accession>
<gene>
    <name evidence="1" type="ORF">H8S44_02250</name>
</gene>
<sequence>MSDTVIVLREECILAAEGKAGRSPRITGVRRIPLEGYGNTMEQWKKALSRYLEAASPEHVKLVLPVSYSTARATQIPYATGKQLYRMAENVMRESVSEGVADYGLIGGGKKQGWSLCCGGASQEFLNGLEEMIQELGLPVDSLTVPLEGYLQLLSYLKAPKNKTAIYLLFEENSVTSLLYKDGVYHYSTRSRIFSERGTLDFGTEIVRNISGMLQFYATTKAADPITDVYYGGCAADDFEAGVEGIRQMNLTVHPLEVRVPFDADGQPGDWLTCIGAMLSEKKDMNLYRAWLAENQEETKVAGSFWKHCIVPAVTFVACMAVFGGVSLWNHGVSREIRKLNEWMSEETVRNSYLQAQQRKQYSNELAASINQVNQMTENLATYPDLTNAMISRIEDVSGRDMNVEVQGVDMSTGTLSFNAVSREVIDIPGYISKLESTGLFESVNYTGYAYGDGEYTLALSCVLQAVEVKE</sequence>
<keyword evidence="2" id="KW-1185">Reference proteome</keyword>
<dbReference type="AlphaFoldDB" id="A0A923L9X5"/>
<dbReference type="EMBL" id="JACOOR010000001">
    <property type="protein sequence ID" value="MBC5658608.1"/>
    <property type="molecule type" value="Genomic_DNA"/>
</dbReference>
<proteinExistence type="predicted"/>
<organism evidence="1 2">
    <name type="scientific">Anaerosacchariphilus hominis</name>
    <dbReference type="NCBI Taxonomy" id="2763017"/>
    <lineage>
        <taxon>Bacteria</taxon>
        <taxon>Bacillati</taxon>
        <taxon>Bacillota</taxon>
        <taxon>Clostridia</taxon>
        <taxon>Lachnospirales</taxon>
        <taxon>Lachnospiraceae</taxon>
        <taxon>Anaerosacchariphilus</taxon>
    </lineage>
</organism>
<dbReference type="Proteomes" id="UP000649345">
    <property type="component" value="Unassembled WGS sequence"/>
</dbReference>
<dbReference type="RefSeq" id="WP_186872698.1">
    <property type="nucleotide sequence ID" value="NZ_JACOOR010000001.1"/>
</dbReference>
<evidence type="ECO:0000313" key="1">
    <source>
        <dbReference type="EMBL" id="MBC5658608.1"/>
    </source>
</evidence>
<comment type="caution">
    <text evidence="1">The sequence shown here is derived from an EMBL/GenBank/DDBJ whole genome shotgun (WGS) entry which is preliminary data.</text>
</comment>
<protein>
    <recommendedName>
        <fullName evidence="3">PilN domain-containing protein</fullName>
    </recommendedName>
</protein>
<reference evidence="1" key="1">
    <citation type="submission" date="2020-08" db="EMBL/GenBank/DDBJ databases">
        <title>Genome public.</title>
        <authorList>
            <person name="Liu C."/>
            <person name="Sun Q."/>
        </authorList>
    </citation>
    <scope>NUCLEOTIDE SEQUENCE</scope>
    <source>
        <strain evidence="1">NSJ-68</strain>
    </source>
</reference>
<evidence type="ECO:0008006" key="3">
    <source>
        <dbReference type="Google" id="ProtNLM"/>
    </source>
</evidence>
<evidence type="ECO:0000313" key="2">
    <source>
        <dbReference type="Proteomes" id="UP000649345"/>
    </source>
</evidence>